<evidence type="ECO:0000313" key="6">
    <source>
        <dbReference type="EMBL" id="OZJ02660.1"/>
    </source>
</evidence>
<comment type="subcellular location">
    <subcellularLocation>
        <location evidence="1">Nucleus</location>
    </subcellularLocation>
</comment>
<name>A0A261XWD2_9FUNG</name>
<sequence length="436" mass="49558">MAADNIAAPFGKQLAANDKATRDKAVKSLKLYLSRKAEFSHVEVLKLWKGLFYCFWMSDKPVVQQDLAETLAGLISDMPAENALDFLKAFYETMANEWHGIDRIRLDKYYLLLRRAMSRSFQFLADSEWEPTLVNDYVTMLSEGPLHPANLKVPDAIRYHLIDIYLDEFEKVVHAQLATTPETEDIAVPTTVLLNPFINIMARSNKPILMKKTVEGIFDRILEQFAKELAAMEQEDDMSDGEESEERKPFIHDIVDIVKQLRKRSEEADLADSNKRRLRTLVANFKSAAGEIGVESISDSNEEDAEMEEADKEEEPKKAPPPSKQDKKRKADGKESKKVKKQKHKAKAEKHTNGDLAVSVKEPIAPEQNGHASIKDGEPAKKRVKWSMRHNTIKHFRHELPITTIASTHTPSPPPSKSALKTQNVKKRKQAVDFFQ</sequence>
<feature type="compositionally biased region" description="Low complexity" evidence="5">
    <location>
        <begin position="401"/>
        <end position="410"/>
    </location>
</feature>
<dbReference type="AlphaFoldDB" id="A0A261XWD2"/>
<evidence type="ECO:0000256" key="1">
    <source>
        <dbReference type="ARBA" id="ARBA00004123"/>
    </source>
</evidence>
<evidence type="ECO:0000256" key="4">
    <source>
        <dbReference type="ARBA" id="ARBA00023242"/>
    </source>
</evidence>
<comment type="similarity">
    <text evidence="2">Belongs to the RRP1 family.</text>
</comment>
<organism evidence="6 7">
    <name type="scientific">Bifiguratus adelaidae</name>
    <dbReference type="NCBI Taxonomy" id="1938954"/>
    <lineage>
        <taxon>Eukaryota</taxon>
        <taxon>Fungi</taxon>
        <taxon>Fungi incertae sedis</taxon>
        <taxon>Mucoromycota</taxon>
        <taxon>Mucoromycotina</taxon>
        <taxon>Endogonomycetes</taxon>
        <taxon>Endogonales</taxon>
        <taxon>Endogonales incertae sedis</taxon>
        <taxon>Bifiguratus</taxon>
    </lineage>
</organism>
<dbReference type="GO" id="GO:0005634">
    <property type="term" value="C:nucleus"/>
    <property type="evidence" value="ECO:0007669"/>
    <property type="project" value="UniProtKB-SubCell"/>
</dbReference>
<evidence type="ECO:0000256" key="3">
    <source>
        <dbReference type="ARBA" id="ARBA00022552"/>
    </source>
</evidence>
<dbReference type="Pfam" id="PF05997">
    <property type="entry name" value="Nop52"/>
    <property type="match status" value="1"/>
</dbReference>
<gene>
    <name evidence="6" type="ORF">BZG36_04775</name>
</gene>
<reference evidence="6 7" key="1">
    <citation type="journal article" date="2017" name="Mycologia">
        <title>Bifiguratus adelaidae, gen. et sp. nov., a new member of Mucoromycotina in endophytic and soil-dwelling habitats.</title>
        <authorList>
            <person name="Torres-Cruz T.J."/>
            <person name="Billingsley Tobias T.L."/>
            <person name="Almatruk M."/>
            <person name="Hesse C."/>
            <person name="Kuske C.R."/>
            <person name="Desiro A."/>
            <person name="Benucci G.M."/>
            <person name="Bonito G."/>
            <person name="Stajich J.E."/>
            <person name="Dunlap C."/>
            <person name="Arnold A.E."/>
            <person name="Porras-Alfaro A."/>
        </authorList>
    </citation>
    <scope>NUCLEOTIDE SEQUENCE [LARGE SCALE GENOMIC DNA]</scope>
    <source>
        <strain evidence="6 7">AZ0501</strain>
    </source>
</reference>
<dbReference type="InterPro" id="IPR010301">
    <property type="entry name" value="RRP1"/>
</dbReference>
<evidence type="ECO:0000256" key="2">
    <source>
        <dbReference type="ARBA" id="ARBA00006374"/>
    </source>
</evidence>
<dbReference type="Proteomes" id="UP000242875">
    <property type="component" value="Unassembled WGS sequence"/>
</dbReference>
<dbReference type="GO" id="GO:0030688">
    <property type="term" value="C:preribosome, small subunit precursor"/>
    <property type="evidence" value="ECO:0007669"/>
    <property type="project" value="InterPro"/>
</dbReference>
<evidence type="ECO:0000256" key="5">
    <source>
        <dbReference type="SAM" id="MobiDB-lite"/>
    </source>
</evidence>
<keyword evidence="4" id="KW-0539">Nucleus</keyword>
<dbReference type="EMBL" id="MVBO01000135">
    <property type="protein sequence ID" value="OZJ02660.1"/>
    <property type="molecule type" value="Genomic_DNA"/>
</dbReference>
<protein>
    <recommendedName>
        <fullName evidence="8">Ribosomal RNA-processing protein 1</fullName>
    </recommendedName>
</protein>
<keyword evidence="7" id="KW-1185">Reference proteome</keyword>
<feature type="region of interest" description="Disordered" evidence="5">
    <location>
        <begin position="293"/>
        <end position="382"/>
    </location>
</feature>
<feature type="compositionally biased region" description="Basic residues" evidence="5">
    <location>
        <begin position="326"/>
        <end position="348"/>
    </location>
</feature>
<comment type="caution">
    <text evidence="6">The sequence shown here is derived from an EMBL/GenBank/DDBJ whole genome shotgun (WGS) entry which is preliminary data.</text>
</comment>
<dbReference type="PANTHER" id="PTHR13026:SF0">
    <property type="entry name" value="RIBOSOMAL RNA PROCESSING 1B"/>
    <property type="match status" value="1"/>
</dbReference>
<dbReference type="PANTHER" id="PTHR13026">
    <property type="entry name" value="NNP-1 PROTEIN NOVEL NUCLEAR PROTEIN 1 NOP52"/>
    <property type="match status" value="1"/>
</dbReference>
<evidence type="ECO:0000313" key="7">
    <source>
        <dbReference type="Proteomes" id="UP000242875"/>
    </source>
</evidence>
<proteinExistence type="inferred from homology"/>
<feature type="region of interest" description="Disordered" evidence="5">
    <location>
        <begin position="395"/>
        <end position="436"/>
    </location>
</feature>
<evidence type="ECO:0008006" key="8">
    <source>
        <dbReference type="Google" id="ProtNLM"/>
    </source>
</evidence>
<dbReference type="GO" id="GO:0006364">
    <property type="term" value="P:rRNA processing"/>
    <property type="evidence" value="ECO:0007669"/>
    <property type="project" value="UniProtKB-KW"/>
</dbReference>
<feature type="compositionally biased region" description="Acidic residues" evidence="5">
    <location>
        <begin position="300"/>
        <end position="313"/>
    </location>
</feature>
<dbReference type="OrthoDB" id="2019504at2759"/>
<keyword evidence="3" id="KW-0698">rRNA processing</keyword>
<accession>A0A261XWD2</accession>